<dbReference type="GeneID" id="5895494"/>
<name>A9VC06_MONBE</name>
<feature type="compositionally biased region" description="Acidic residues" evidence="6">
    <location>
        <begin position="479"/>
        <end position="489"/>
    </location>
</feature>
<dbReference type="eggNOG" id="KOG3226">
    <property type="taxonomic scope" value="Eukaryota"/>
</dbReference>
<feature type="compositionally biased region" description="Basic and acidic residues" evidence="6">
    <location>
        <begin position="243"/>
        <end position="257"/>
    </location>
</feature>
<evidence type="ECO:0000313" key="8">
    <source>
        <dbReference type="EMBL" id="EDQ84941.1"/>
    </source>
</evidence>
<dbReference type="PANTHER" id="PTHR11370">
    <property type="entry name" value="DNA-REPAIR PROTEIN XRCC1"/>
    <property type="match status" value="1"/>
</dbReference>
<dbReference type="KEGG" id="mbr:MONBRDRAFT_29749"/>
<evidence type="ECO:0000256" key="6">
    <source>
        <dbReference type="SAM" id="MobiDB-lite"/>
    </source>
</evidence>
<dbReference type="RefSeq" id="XP_001750282.1">
    <property type="nucleotide sequence ID" value="XM_001750230.1"/>
</dbReference>
<keyword evidence="4" id="KW-0234">DNA repair</keyword>
<feature type="region of interest" description="Disordered" evidence="6">
    <location>
        <begin position="402"/>
        <end position="525"/>
    </location>
</feature>
<feature type="compositionally biased region" description="Acidic residues" evidence="6">
    <location>
        <begin position="412"/>
        <end position="422"/>
    </location>
</feature>
<dbReference type="GO" id="GO:0006303">
    <property type="term" value="P:double-strand break repair via nonhomologous end joining"/>
    <property type="evidence" value="ECO:0007669"/>
    <property type="project" value="InterPro"/>
</dbReference>
<evidence type="ECO:0000313" key="9">
    <source>
        <dbReference type="Proteomes" id="UP000001357"/>
    </source>
</evidence>
<evidence type="ECO:0000256" key="1">
    <source>
        <dbReference type="ARBA" id="ARBA00004123"/>
    </source>
</evidence>
<dbReference type="CDD" id="cd17725">
    <property type="entry name" value="BRCT_XRCC1_rpt1"/>
    <property type="match status" value="1"/>
</dbReference>
<feature type="compositionally biased region" description="Low complexity" evidence="6">
    <location>
        <begin position="158"/>
        <end position="183"/>
    </location>
</feature>
<keyword evidence="3" id="KW-0227">DNA damage</keyword>
<dbReference type="Gene3D" id="3.40.50.10190">
    <property type="entry name" value="BRCT domain"/>
    <property type="match status" value="2"/>
</dbReference>
<feature type="compositionally biased region" description="Low complexity" evidence="6">
    <location>
        <begin position="227"/>
        <end position="242"/>
    </location>
</feature>
<proteinExistence type="predicted"/>
<dbReference type="Proteomes" id="UP000001357">
    <property type="component" value="Unassembled WGS sequence"/>
</dbReference>
<evidence type="ECO:0000256" key="4">
    <source>
        <dbReference type="ARBA" id="ARBA00023204"/>
    </source>
</evidence>
<dbReference type="InterPro" id="IPR008979">
    <property type="entry name" value="Galactose-bd-like_sf"/>
</dbReference>
<feature type="compositionally biased region" description="Polar residues" evidence="6">
    <location>
        <begin position="198"/>
        <end position="207"/>
    </location>
</feature>
<dbReference type="GO" id="GO:0006284">
    <property type="term" value="P:base-excision repair"/>
    <property type="evidence" value="ECO:0000318"/>
    <property type="project" value="GO_Central"/>
</dbReference>
<dbReference type="STRING" id="81824.A9VC06"/>
<feature type="compositionally biased region" description="Low complexity" evidence="6">
    <location>
        <begin position="258"/>
        <end position="270"/>
    </location>
</feature>
<dbReference type="Pfam" id="PF01834">
    <property type="entry name" value="XRCC1_N"/>
    <property type="match status" value="1"/>
</dbReference>
<dbReference type="GO" id="GO:0003684">
    <property type="term" value="F:damaged DNA binding"/>
    <property type="evidence" value="ECO:0007669"/>
    <property type="project" value="InterPro"/>
</dbReference>
<dbReference type="GO" id="GO:0000012">
    <property type="term" value="P:single strand break repair"/>
    <property type="evidence" value="ECO:0007669"/>
    <property type="project" value="InterPro"/>
</dbReference>
<dbReference type="OMA" id="PEWIYAI"/>
<sequence length="628" mass="67070">MAGGVKVQHVINASPSAQGFPPEHVLDSDPGRVWKGLAGVTNWVELQLDRAVVIETLDVGNYGSAMLEVKVRNSGASDSTWANLCPVELVLPPSASKSWDASQLQNVLFFGQSKINQQARQQRWDQLRLVCKQPYNKTEPFGLTFVRVHEAGASAATAASPAASASPKAPSKPASATTTPTKPTLKREGTFGMFKLKSQPSTTSPPNSIERMRSLTASSSKADRALSEAAENARLAAEARQQAAEERRVREAAEHAAHSLPTTIPQQPTTSSWVSTAVSRTPPAASTPQRTAPKPSAAAPPPKRSKPAPTAPPPYRDILKGVRFTLSGYQNPRRGQLRDLALGMGAQYAAQWDSRCTHSISAFEQTPKNTQARRDGGIIVSKDWLESCDRAKRRVQEYRFMYPSDQALQGGDPDDSAEEEEDAVHGDDDASDDDFDPGAGISGASAVAQPPGQAGASVAPPQSKAPKGAMDVTAQVDAFEADTEPESEPEASTSASATAAPPARANTAAAAPAPSLPRSATTTSVSKSVMETLPDALTGLRILLYGFDDNQSFRAAKRLVYALNATVEDYMSDNVTHVVSPQSWNADFDAARQDNANLVFVTPAWLQACMKQQQRVPESGFQLDSMDE</sequence>
<dbReference type="SUPFAM" id="SSF49785">
    <property type="entry name" value="Galactose-binding domain-like"/>
    <property type="match status" value="1"/>
</dbReference>
<feature type="compositionally biased region" description="Low complexity" evidence="6">
    <location>
        <begin position="490"/>
        <end position="524"/>
    </location>
</feature>
<dbReference type="CDD" id="cd17707">
    <property type="entry name" value="BRCT_XRCC1_rpt2"/>
    <property type="match status" value="1"/>
</dbReference>
<gene>
    <name evidence="8" type="ORF">MONBRDRAFT_29749</name>
</gene>
<feature type="compositionally biased region" description="Polar residues" evidence="6">
    <location>
        <begin position="271"/>
        <end position="289"/>
    </location>
</feature>
<dbReference type="InterPro" id="IPR036420">
    <property type="entry name" value="BRCT_dom_sf"/>
</dbReference>
<dbReference type="GO" id="GO:0005634">
    <property type="term" value="C:nucleus"/>
    <property type="evidence" value="ECO:0000318"/>
    <property type="project" value="GO_Central"/>
</dbReference>
<dbReference type="PANTHER" id="PTHR11370:SF5">
    <property type="entry name" value="DNA REPAIR PROTEIN XRCC1"/>
    <property type="match status" value="1"/>
</dbReference>
<dbReference type="FunFam" id="2.60.120.260:FF:000025">
    <property type="entry name" value="DNA repair protein XRCC1 isoform X1"/>
    <property type="match status" value="1"/>
</dbReference>
<comment type="subcellular location">
    <subcellularLocation>
        <location evidence="1">Nucleus</location>
    </subcellularLocation>
</comment>
<organism evidence="8 9">
    <name type="scientific">Monosiga brevicollis</name>
    <name type="common">Choanoflagellate</name>
    <dbReference type="NCBI Taxonomy" id="81824"/>
    <lineage>
        <taxon>Eukaryota</taxon>
        <taxon>Choanoflagellata</taxon>
        <taxon>Craspedida</taxon>
        <taxon>Salpingoecidae</taxon>
        <taxon>Monosiga</taxon>
    </lineage>
</organism>
<evidence type="ECO:0000256" key="2">
    <source>
        <dbReference type="ARBA" id="ARBA00022737"/>
    </source>
</evidence>
<accession>A9VC06</accession>
<evidence type="ECO:0000256" key="3">
    <source>
        <dbReference type="ARBA" id="ARBA00022763"/>
    </source>
</evidence>
<protein>
    <recommendedName>
        <fullName evidence="7">BRCT domain-containing protein</fullName>
    </recommendedName>
</protein>
<dbReference type="EMBL" id="CH991579">
    <property type="protein sequence ID" value="EDQ84941.1"/>
    <property type="molecule type" value="Genomic_DNA"/>
</dbReference>
<keyword evidence="5" id="KW-0539">Nucleus</keyword>
<dbReference type="Pfam" id="PF00533">
    <property type="entry name" value="BRCT"/>
    <property type="match status" value="2"/>
</dbReference>
<dbReference type="Gene3D" id="2.60.120.260">
    <property type="entry name" value="Galactose-binding domain-like"/>
    <property type="match status" value="1"/>
</dbReference>
<keyword evidence="2" id="KW-0677">Repeat</keyword>
<dbReference type="FunCoup" id="A9VC06">
    <property type="interactions" value="953"/>
</dbReference>
<dbReference type="PROSITE" id="PS50172">
    <property type="entry name" value="BRCT"/>
    <property type="match status" value="2"/>
</dbReference>
<dbReference type="SMART" id="SM00292">
    <property type="entry name" value="BRCT"/>
    <property type="match status" value="2"/>
</dbReference>
<dbReference type="InterPro" id="IPR001357">
    <property type="entry name" value="BRCT_dom"/>
</dbReference>
<keyword evidence="9" id="KW-1185">Reference proteome</keyword>
<reference evidence="8 9" key="1">
    <citation type="journal article" date="2008" name="Nature">
        <title>The genome of the choanoflagellate Monosiga brevicollis and the origin of metazoans.</title>
        <authorList>
            <consortium name="JGI Sequencing"/>
            <person name="King N."/>
            <person name="Westbrook M.J."/>
            <person name="Young S.L."/>
            <person name="Kuo A."/>
            <person name="Abedin M."/>
            <person name="Chapman J."/>
            <person name="Fairclough S."/>
            <person name="Hellsten U."/>
            <person name="Isogai Y."/>
            <person name="Letunic I."/>
            <person name="Marr M."/>
            <person name="Pincus D."/>
            <person name="Putnam N."/>
            <person name="Rokas A."/>
            <person name="Wright K.J."/>
            <person name="Zuzow R."/>
            <person name="Dirks W."/>
            <person name="Good M."/>
            <person name="Goodstein D."/>
            <person name="Lemons D."/>
            <person name="Li W."/>
            <person name="Lyons J.B."/>
            <person name="Morris A."/>
            <person name="Nichols S."/>
            <person name="Richter D.J."/>
            <person name="Salamov A."/>
            <person name="Bork P."/>
            <person name="Lim W.A."/>
            <person name="Manning G."/>
            <person name="Miller W.T."/>
            <person name="McGinnis W."/>
            <person name="Shapiro H."/>
            <person name="Tjian R."/>
            <person name="Grigoriev I.V."/>
            <person name="Rokhsar D."/>
        </authorList>
    </citation>
    <scope>NUCLEOTIDE SEQUENCE [LARGE SCALE GENOMIC DNA]</scope>
    <source>
        <strain evidence="9">MX1 / ATCC 50154</strain>
    </source>
</reference>
<feature type="region of interest" description="Disordered" evidence="6">
    <location>
        <begin position="158"/>
        <end position="317"/>
    </location>
</feature>
<feature type="domain" description="BRCT" evidence="7">
    <location>
        <begin position="532"/>
        <end position="623"/>
    </location>
</feature>
<evidence type="ECO:0000259" key="7">
    <source>
        <dbReference type="PROSITE" id="PS50172"/>
    </source>
</evidence>
<dbReference type="InParanoid" id="A9VC06"/>
<dbReference type="SUPFAM" id="SSF52113">
    <property type="entry name" value="BRCT domain"/>
    <property type="match status" value="2"/>
</dbReference>
<dbReference type="InterPro" id="IPR002706">
    <property type="entry name" value="Xrcc1_N"/>
</dbReference>
<evidence type="ECO:0000256" key="5">
    <source>
        <dbReference type="ARBA" id="ARBA00023242"/>
    </source>
</evidence>
<feature type="domain" description="BRCT" evidence="7">
    <location>
        <begin position="314"/>
        <end position="402"/>
    </location>
</feature>
<dbReference type="AlphaFoldDB" id="A9VC06"/>
<dbReference type="InterPro" id="IPR045080">
    <property type="entry name" value="BRCT_XRCC1_rpt1"/>
</dbReference>